<dbReference type="InterPro" id="IPR005829">
    <property type="entry name" value="Sugar_transporter_CS"/>
</dbReference>
<keyword evidence="4 6" id="KW-1133">Transmembrane helix</keyword>
<dbReference type="CDD" id="cd17489">
    <property type="entry name" value="MFS_YfcJ_like"/>
    <property type="match status" value="1"/>
</dbReference>
<feature type="domain" description="Major facilitator superfamily (MFS) profile" evidence="7">
    <location>
        <begin position="10"/>
        <end position="386"/>
    </location>
</feature>
<feature type="transmembrane region" description="Helical" evidence="6">
    <location>
        <begin position="295"/>
        <end position="324"/>
    </location>
</feature>
<name>A0AAW9NHZ8_9BACI</name>
<feature type="transmembrane region" description="Helical" evidence="6">
    <location>
        <begin position="101"/>
        <end position="124"/>
    </location>
</feature>
<dbReference type="InterPro" id="IPR011701">
    <property type="entry name" value="MFS"/>
</dbReference>
<evidence type="ECO:0000256" key="2">
    <source>
        <dbReference type="ARBA" id="ARBA00022448"/>
    </source>
</evidence>
<feature type="transmembrane region" description="Helical" evidence="6">
    <location>
        <begin position="336"/>
        <end position="358"/>
    </location>
</feature>
<dbReference type="GO" id="GO:0005886">
    <property type="term" value="C:plasma membrane"/>
    <property type="evidence" value="ECO:0007669"/>
    <property type="project" value="UniProtKB-SubCell"/>
</dbReference>
<gene>
    <name evidence="8" type="ORF">P4706_19680</name>
</gene>
<evidence type="ECO:0000256" key="6">
    <source>
        <dbReference type="SAM" id="Phobius"/>
    </source>
</evidence>
<reference evidence="8 9" key="1">
    <citation type="submission" date="2023-03" db="EMBL/GenBank/DDBJ databases">
        <title>Bacillus Genome Sequencing.</title>
        <authorList>
            <person name="Dunlap C."/>
        </authorList>
    </citation>
    <scope>NUCLEOTIDE SEQUENCE [LARGE SCALE GENOMIC DNA]</scope>
    <source>
        <strain evidence="8 9">B-41290</strain>
    </source>
</reference>
<accession>A0AAW9NHZ8</accession>
<dbReference type="PROSITE" id="PS00216">
    <property type="entry name" value="SUGAR_TRANSPORT_1"/>
    <property type="match status" value="1"/>
</dbReference>
<dbReference type="SUPFAM" id="SSF103473">
    <property type="entry name" value="MFS general substrate transporter"/>
    <property type="match status" value="1"/>
</dbReference>
<evidence type="ECO:0000313" key="9">
    <source>
        <dbReference type="Proteomes" id="UP001307168"/>
    </source>
</evidence>
<comment type="caution">
    <text evidence="8">The sequence shown here is derived from an EMBL/GenBank/DDBJ whole genome shotgun (WGS) entry which is preliminary data.</text>
</comment>
<dbReference type="GO" id="GO:0022857">
    <property type="term" value="F:transmembrane transporter activity"/>
    <property type="evidence" value="ECO:0007669"/>
    <property type="project" value="InterPro"/>
</dbReference>
<feature type="transmembrane region" description="Helical" evidence="6">
    <location>
        <begin position="364"/>
        <end position="381"/>
    </location>
</feature>
<evidence type="ECO:0000313" key="8">
    <source>
        <dbReference type="EMBL" id="MEC0275277.1"/>
    </source>
</evidence>
<feature type="transmembrane region" description="Helical" evidence="6">
    <location>
        <begin position="47"/>
        <end position="65"/>
    </location>
</feature>
<protein>
    <submittedName>
        <fullName evidence="8">MFS transporter</fullName>
    </submittedName>
</protein>
<feature type="transmembrane region" description="Helical" evidence="6">
    <location>
        <begin position="243"/>
        <end position="262"/>
    </location>
</feature>
<dbReference type="Pfam" id="PF07690">
    <property type="entry name" value="MFS_1"/>
    <property type="match status" value="1"/>
</dbReference>
<dbReference type="EMBL" id="JARNBH010000019">
    <property type="protein sequence ID" value="MEC0275277.1"/>
    <property type="molecule type" value="Genomic_DNA"/>
</dbReference>
<dbReference type="PROSITE" id="PS50850">
    <property type="entry name" value="MFS"/>
    <property type="match status" value="1"/>
</dbReference>
<feature type="transmembrane region" description="Helical" evidence="6">
    <location>
        <begin position="77"/>
        <end position="95"/>
    </location>
</feature>
<dbReference type="InterPro" id="IPR036259">
    <property type="entry name" value="MFS_trans_sf"/>
</dbReference>
<evidence type="ECO:0000256" key="3">
    <source>
        <dbReference type="ARBA" id="ARBA00022692"/>
    </source>
</evidence>
<evidence type="ECO:0000256" key="5">
    <source>
        <dbReference type="ARBA" id="ARBA00023136"/>
    </source>
</evidence>
<sequence>MHNNKLWNGNFLLLCFSNFFMFTSFYMLLPTLPVYLVEHLDGTERQVGLIIAFFTTAQIFARPLAGKWLDEIGRKKVFLYARIAFFVLMFLYLNIPGLLLFFLLRFIHGFSFGIATTAAGTMAADIVPSELRSEGMGYYGAFVSLALVIGPSLGLWIVNSGNFNILFIFCCILGGISAFLGNLIKVDDPTLKKGGNQKRSLIEKLVEPKVMLICIVAVMILSVYGGIVSFISLYAKELKMVEASGYFFTVYSLVLLVIRPITGKISDKYGAYFVIYPGMLLCIVGTVVLSQSNTLTIFLLSAFLISLGLGSIQPSLQALVINAVPSERRGAATATYLMSIDLGIAGGAFVLGIIANYIGYSGMFLSSSLFVLVGLIFYGLYQFRQVKIRNEQLHQETKNSITTEIE</sequence>
<dbReference type="PANTHER" id="PTHR23531">
    <property type="entry name" value="QUINOLENE RESISTANCE PROTEIN NORA"/>
    <property type="match status" value="1"/>
</dbReference>
<feature type="transmembrane region" description="Helical" evidence="6">
    <location>
        <begin position="12"/>
        <end position="35"/>
    </location>
</feature>
<proteinExistence type="predicted"/>
<keyword evidence="9" id="KW-1185">Reference proteome</keyword>
<keyword evidence="5 6" id="KW-0472">Membrane</keyword>
<dbReference type="AlphaFoldDB" id="A0AAW9NHZ8"/>
<feature type="transmembrane region" description="Helical" evidence="6">
    <location>
        <begin position="163"/>
        <end position="184"/>
    </location>
</feature>
<evidence type="ECO:0000256" key="1">
    <source>
        <dbReference type="ARBA" id="ARBA00004651"/>
    </source>
</evidence>
<dbReference type="PANTHER" id="PTHR23531:SF2">
    <property type="entry name" value="PERMEASE"/>
    <property type="match status" value="1"/>
</dbReference>
<evidence type="ECO:0000259" key="7">
    <source>
        <dbReference type="PROSITE" id="PS50850"/>
    </source>
</evidence>
<feature type="transmembrane region" description="Helical" evidence="6">
    <location>
        <begin position="269"/>
        <end position="289"/>
    </location>
</feature>
<organism evidence="8 9">
    <name type="scientific">Peribacillus castrilensis</name>
    <dbReference type="NCBI Taxonomy" id="2897690"/>
    <lineage>
        <taxon>Bacteria</taxon>
        <taxon>Bacillati</taxon>
        <taxon>Bacillota</taxon>
        <taxon>Bacilli</taxon>
        <taxon>Bacillales</taxon>
        <taxon>Bacillaceae</taxon>
        <taxon>Peribacillus</taxon>
    </lineage>
</organism>
<dbReference type="InterPro" id="IPR052714">
    <property type="entry name" value="MFS_Exporter"/>
</dbReference>
<dbReference type="InterPro" id="IPR020846">
    <property type="entry name" value="MFS_dom"/>
</dbReference>
<dbReference type="Gene3D" id="1.20.1250.20">
    <property type="entry name" value="MFS general substrate transporter like domains"/>
    <property type="match status" value="2"/>
</dbReference>
<keyword evidence="3 6" id="KW-0812">Transmembrane</keyword>
<feature type="transmembrane region" description="Helical" evidence="6">
    <location>
        <begin position="136"/>
        <end position="157"/>
    </location>
</feature>
<comment type="subcellular location">
    <subcellularLocation>
        <location evidence="1">Cell membrane</location>
        <topology evidence="1">Multi-pass membrane protein</topology>
    </subcellularLocation>
</comment>
<dbReference type="RefSeq" id="WP_367407496.1">
    <property type="nucleotide sequence ID" value="NZ_JARNBH010000019.1"/>
</dbReference>
<keyword evidence="2" id="KW-0813">Transport</keyword>
<dbReference type="Proteomes" id="UP001307168">
    <property type="component" value="Unassembled WGS sequence"/>
</dbReference>
<feature type="transmembrane region" description="Helical" evidence="6">
    <location>
        <begin position="210"/>
        <end position="231"/>
    </location>
</feature>
<evidence type="ECO:0000256" key="4">
    <source>
        <dbReference type="ARBA" id="ARBA00022989"/>
    </source>
</evidence>